<reference evidence="1 2" key="1">
    <citation type="submission" date="2018-10" db="EMBL/GenBank/DDBJ databases">
        <authorList>
            <person name="Ekblom R."/>
            <person name="Jareborg N."/>
        </authorList>
    </citation>
    <scope>NUCLEOTIDE SEQUENCE [LARGE SCALE GENOMIC DNA]</scope>
    <source>
        <tissue evidence="1">Muscle</tissue>
    </source>
</reference>
<dbReference type="EMBL" id="CYRY02022725">
    <property type="protein sequence ID" value="VCW97692.1"/>
    <property type="molecule type" value="Genomic_DNA"/>
</dbReference>
<gene>
    <name evidence="1" type="ORF">BN2614_LOCUS1</name>
</gene>
<dbReference type="AlphaFoldDB" id="A0A9X9LW04"/>
<comment type="caution">
    <text evidence="1">The sequence shown here is derived from an EMBL/GenBank/DDBJ whole genome shotgun (WGS) entry which is preliminary data.</text>
</comment>
<name>A0A9X9LW04_GULGU</name>
<keyword evidence="2" id="KW-1185">Reference proteome</keyword>
<sequence>MVNSSRCGTSEKAAPHPGFRCSLRVEVREGCPQRCAGSAEHVCPGALRAFALPGTWGCEEAVPGIWKS</sequence>
<protein>
    <submittedName>
        <fullName evidence="1">Uncharacterized protein</fullName>
    </submittedName>
</protein>
<dbReference type="Proteomes" id="UP000269945">
    <property type="component" value="Unassembled WGS sequence"/>
</dbReference>
<evidence type="ECO:0000313" key="2">
    <source>
        <dbReference type="Proteomes" id="UP000269945"/>
    </source>
</evidence>
<evidence type="ECO:0000313" key="1">
    <source>
        <dbReference type="EMBL" id="VCW97692.1"/>
    </source>
</evidence>
<proteinExistence type="predicted"/>
<accession>A0A9X9LW04</accession>
<organism evidence="1 2">
    <name type="scientific">Gulo gulo</name>
    <name type="common">Wolverine</name>
    <name type="synonym">Gluton</name>
    <dbReference type="NCBI Taxonomy" id="48420"/>
    <lineage>
        <taxon>Eukaryota</taxon>
        <taxon>Metazoa</taxon>
        <taxon>Chordata</taxon>
        <taxon>Craniata</taxon>
        <taxon>Vertebrata</taxon>
        <taxon>Euteleostomi</taxon>
        <taxon>Mammalia</taxon>
        <taxon>Eutheria</taxon>
        <taxon>Laurasiatheria</taxon>
        <taxon>Carnivora</taxon>
        <taxon>Caniformia</taxon>
        <taxon>Musteloidea</taxon>
        <taxon>Mustelidae</taxon>
        <taxon>Guloninae</taxon>
        <taxon>Gulo</taxon>
    </lineage>
</organism>